<evidence type="ECO:0000256" key="2">
    <source>
        <dbReference type="ARBA" id="ARBA00022705"/>
    </source>
</evidence>
<proteinExistence type="inferred from homology"/>
<dbReference type="InterPro" id="IPR000212">
    <property type="entry name" value="DNA_helicase_UvrD/REP"/>
</dbReference>
<keyword evidence="8 11" id="KW-0413">Isomerase</keyword>
<evidence type="ECO:0000256" key="13">
    <source>
        <dbReference type="SAM" id="MobiDB-lite"/>
    </source>
</evidence>
<keyword evidence="7 11" id="KW-0238">DNA-binding</keyword>
<keyword evidence="3 11" id="KW-0547">Nucleotide-binding</keyword>
<evidence type="ECO:0000313" key="17">
    <source>
        <dbReference type="Proteomes" id="UP000321272"/>
    </source>
</evidence>
<dbReference type="PANTHER" id="PTHR11070:SF64">
    <property type="entry name" value="ATP-DEPENDENT DNA HELICASE REP"/>
    <property type="match status" value="1"/>
</dbReference>
<evidence type="ECO:0000256" key="6">
    <source>
        <dbReference type="ARBA" id="ARBA00022840"/>
    </source>
</evidence>
<evidence type="ECO:0000256" key="7">
    <source>
        <dbReference type="ARBA" id="ARBA00023125"/>
    </source>
</evidence>
<dbReference type="GO" id="GO:0000725">
    <property type="term" value="P:recombinational repair"/>
    <property type="evidence" value="ECO:0007669"/>
    <property type="project" value="TreeGrafter"/>
</dbReference>
<keyword evidence="17" id="KW-1185">Reference proteome</keyword>
<dbReference type="PROSITE" id="PS51198">
    <property type="entry name" value="UVRD_HELICASE_ATP_BIND"/>
    <property type="match status" value="1"/>
</dbReference>
<dbReference type="InterPro" id="IPR013986">
    <property type="entry name" value="DExx_box_DNA_helicase_dom_sf"/>
</dbReference>
<dbReference type="Pfam" id="PF00580">
    <property type="entry name" value="UvrD-helicase"/>
    <property type="match status" value="1"/>
</dbReference>
<comment type="subunit">
    <text evidence="11">Homodimer.</text>
</comment>
<feature type="domain" description="UvrD-like helicase ATP-binding" evidence="14">
    <location>
        <begin position="8"/>
        <end position="287"/>
    </location>
</feature>
<feature type="region of interest" description="Disordered" evidence="13">
    <location>
        <begin position="523"/>
        <end position="544"/>
    </location>
</feature>
<accession>A0A5B8SNJ7</accession>
<dbReference type="KEGG" id="paur:FGL86_03880"/>
<dbReference type="NCBIfam" id="TIGR01074">
    <property type="entry name" value="rep"/>
    <property type="match status" value="1"/>
</dbReference>
<feature type="binding site" evidence="11">
    <location>
        <position position="285"/>
    </location>
    <ligand>
        <name>ATP</name>
        <dbReference type="ChEBI" id="CHEBI:30616"/>
    </ligand>
</feature>
<evidence type="ECO:0000256" key="1">
    <source>
        <dbReference type="ARBA" id="ARBA00009922"/>
    </source>
</evidence>
<name>A0A5B8SNJ7_9GAMM</name>
<comment type="catalytic activity">
    <reaction evidence="10 11">
        <text>ATP + H2O = ADP + phosphate + H(+)</text>
        <dbReference type="Rhea" id="RHEA:13065"/>
        <dbReference type="ChEBI" id="CHEBI:15377"/>
        <dbReference type="ChEBI" id="CHEBI:15378"/>
        <dbReference type="ChEBI" id="CHEBI:30616"/>
        <dbReference type="ChEBI" id="CHEBI:43474"/>
        <dbReference type="ChEBI" id="CHEBI:456216"/>
        <dbReference type="EC" id="5.6.2.4"/>
    </reaction>
</comment>
<dbReference type="GO" id="GO:0003697">
    <property type="term" value="F:single-stranded DNA binding"/>
    <property type="evidence" value="ECO:0007669"/>
    <property type="project" value="UniProtKB-UniRule"/>
</dbReference>
<dbReference type="Gene3D" id="1.10.10.160">
    <property type="match status" value="1"/>
</dbReference>
<dbReference type="OrthoDB" id="9806690at2"/>
<dbReference type="CDD" id="cd18807">
    <property type="entry name" value="SF1_C_UvrD"/>
    <property type="match status" value="1"/>
</dbReference>
<dbReference type="InterPro" id="IPR014017">
    <property type="entry name" value="DNA_helicase_UvrD-like_C"/>
</dbReference>
<evidence type="ECO:0000256" key="5">
    <source>
        <dbReference type="ARBA" id="ARBA00022806"/>
    </source>
</evidence>
<evidence type="ECO:0000256" key="4">
    <source>
        <dbReference type="ARBA" id="ARBA00022801"/>
    </source>
</evidence>
<evidence type="ECO:0000313" key="16">
    <source>
        <dbReference type="EMBL" id="QEA38296.1"/>
    </source>
</evidence>
<keyword evidence="2 11" id="KW-0235">DNA replication</keyword>
<evidence type="ECO:0000256" key="12">
    <source>
        <dbReference type="PROSITE-ProRule" id="PRU00560"/>
    </source>
</evidence>
<evidence type="ECO:0000256" key="9">
    <source>
        <dbReference type="ARBA" id="ARBA00034617"/>
    </source>
</evidence>
<dbReference type="PROSITE" id="PS51217">
    <property type="entry name" value="UVRD_HELICASE_CTER"/>
    <property type="match status" value="1"/>
</dbReference>
<protein>
    <recommendedName>
        <fullName evidence="11">ATP-dependent DNA helicase Rep</fullName>
        <ecNumber evidence="11">5.6.2.4</ecNumber>
    </recommendedName>
    <alternativeName>
        <fullName evidence="11">DNA 3'-5' helicase Rep</fullName>
    </alternativeName>
</protein>
<dbReference type="PANTHER" id="PTHR11070">
    <property type="entry name" value="UVRD / RECB / PCRA DNA HELICASE FAMILY MEMBER"/>
    <property type="match status" value="1"/>
</dbReference>
<dbReference type="Pfam" id="PF13361">
    <property type="entry name" value="UvrD_C"/>
    <property type="match status" value="1"/>
</dbReference>
<comment type="similarity">
    <text evidence="1 11">Belongs to the helicase family. UvrD subfamily.</text>
</comment>
<dbReference type="Proteomes" id="UP000321272">
    <property type="component" value="Chromosome"/>
</dbReference>
<reference evidence="16 17" key="1">
    <citation type="submission" date="2019-06" db="EMBL/GenBank/DDBJ databases">
        <title>Genome analyses of bacteria isolated from kimchi.</title>
        <authorList>
            <person name="Lee S."/>
            <person name="Ahn S."/>
            <person name="Roh S."/>
        </authorList>
    </citation>
    <scope>NUCLEOTIDE SEQUENCE [LARGE SCALE GENOMIC DNA]</scope>
    <source>
        <strain evidence="16 17">CBA4606</strain>
    </source>
</reference>
<dbReference type="InterPro" id="IPR005752">
    <property type="entry name" value="Helicase_Rep"/>
</dbReference>
<dbReference type="Gene3D" id="1.10.486.10">
    <property type="entry name" value="PCRA, domain 4"/>
    <property type="match status" value="1"/>
</dbReference>
<dbReference type="GO" id="GO:0005524">
    <property type="term" value="F:ATP binding"/>
    <property type="evidence" value="ECO:0007669"/>
    <property type="project" value="UniProtKB-UniRule"/>
</dbReference>
<dbReference type="Gene3D" id="3.40.50.300">
    <property type="entry name" value="P-loop containing nucleotide triphosphate hydrolases"/>
    <property type="match status" value="2"/>
</dbReference>
<dbReference type="EMBL" id="CP042382">
    <property type="protein sequence ID" value="QEA38296.1"/>
    <property type="molecule type" value="Genomic_DNA"/>
</dbReference>
<dbReference type="RefSeq" id="WP_147183364.1">
    <property type="nucleotide sequence ID" value="NZ_CP042382.1"/>
</dbReference>
<dbReference type="CDD" id="cd17932">
    <property type="entry name" value="DEXQc_UvrD"/>
    <property type="match status" value="1"/>
</dbReference>
<dbReference type="InterPro" id="IPR027417">
    <property type="entry name" value="P-loop_NTPase"/>
</dbReference>
<dbReference type="EC" id="5.6.2.4" evidence="11"/>
<keyword evidence="6 11" id="KW-0067">ATP-binding</keyword>
<evidence type="ECO:0000259" key="15">
    <source>
        <dbReference type="PROSITE" id="PS51217"/>
    </source>
</evidence>
<dbReference type="GO" id="GO:0043138">
    <property type="term" value="F:3'-5' DNA helicase activity"/>
    <property type="evidence" value="ECO:0007669"/>
    <property type="project" value="UniProtKB-UniRule"/>
</dbReference>
<evidence type="ECO:0000259" key="14">
    <source>
        <dbReference type="PROSITE" id="PS51198"/>
    </source>
</evidence>
<keyword evidence="5 11" id="KW-0347">Helicase</keyword>
<evidence type="ECO:0000256" key="10">
    <source>
        <dbReference type="ARBA" id="ARBA00048988"/>
    </source>
</evidence>
<dbReference type="SUPFAM" id="SSF52540">
    <property type="entry name" value="P-loop containing nucleoside triphosphate hydrolases"/>
    <property type="match status" value="1"/>
</dbReference>
<feature type="region of interest" description="Disordered" evidence="13">
    <location>
        <begin position="658"/>
        <end position="680"/>
    </location>
</feature>
<comment type="catalytic activity">
    <reaction evidence="9 11">
        <text>Couples ATP hydrolysis with the unwinding of duplex DNA by translocating in the 3'-5' direction.</text>
        <dbReference type="EC" id="5.6.2.4"/>
    </reaction>
</comment>
<sequence>MSIRERLAKLNPRQQEAVRYIDGPCLVLAGAGSGKTSVITSKIAYLVQECGMSARRIAAVTFTNKAAREMKERVGTMLKGREGHGLTVSTFHTLGLNIIRAELKALGYKPGFSLFDPEDAKALLRDLLQKDAQVDADQINRVQHRISNWKNDLILPGEALSHAADQDEHYAARAYEAYGRHLKAYNAVDFDDLILLPVVLLQNDPEALARWRRKIHYMLVDEYQDTNISQYLLVKLLMGERATFTVVGDDDQSIYAWRGARPENLVTLGEDFPSLKVIKLEQNYRSTGTILGAANTLISNNPHVYEKTLWSEMGRGDPIRVVVNRHEEAEAERVAGEILTRRIKERAEWRDFAVLYRGNFQARILELKLQHYQIPYKLSGGTSFFSRNEIKDAMAYLRLLINPADDNAFLRIVNVPRREIGPGTLEKLANYATQRECSLFAACHELGLEQLLPTRAVERLGRFTHFIDGVRRRMDSGDAIAAIRDMLIEMDYEAWLYQNASAPTIAERRLANVWTLIDQLEKSMQRDPEETSEENTASENTETDSVEAAISRLVLRDILEQQAEEDDSDRVQLLTMHASKGLEFPHVYLMGLEEELLPHRNAIEADTVEEERRLAYVGITRARRTLTLTLARQRKAYGELMDCTPSRFLDELPQDELEWEGRADKEDPQKKQARGQNAIAGLRSLLN</sequence>
<dbReference type="GO" id="GO:0016887">
    <property type="term" value="F:ATP hydrolysis activity"/>
    <property type="evidence" value="ECO:0007669"/>
    <property type="project" value="RHEA"/>
</dbReference>
<feature type="compositionally biased region" description="Basic and acidic residues" evidence="13">
    <location>
        <begin position="659"/>
        <end position="670"/>
    </location>
</feature>
<dbReference type="GO" id="GO:0005829">
    <property type="term" value="C:cytosol"/>
    <property type="evidence" value="ECO:0007669"/>
    <property type="project" value="TreeGrafter"/>
</dbReference>
<gene>
    <name evidence="11 16" type="primary">rep</name>
    <name evidence="16" type="ORF">FGL86_03880</name>
</gene>
<feature type="domain" description="UvrD-like helicase C-terminal" evidence="15">
    <location>
        <begin position="288"/>
        <end position="581"/>
    </location>
</feature>
<evidence type="ECO:0000256" key="8">
    <source>
        <dbReference type="ARBA" id="ARBA00023235"/>
    </source>
</evidence>
<evidence type="ECO:0000256" key="3">
    <source>
        <dbReference type="ARBA" id="ARBA00022741"/>
    </source>
</evidence>
<dbReference type="InterPro" id="IPR014016">
    <property type="entry name" value="UvrD-like_ATP-bd"/>
</dbReference>
<evidence type="ECO:0000256" key="11">
    <source>
        <dbReference type="HAMAP-Rule" id="MF_01920"/>
    </source>
</evidence>
<dbReference type="HAMAP" id="MF_01920">
    <property type="entry name" value="Helicase_Rep"/>
    <property type="match status" value="1"/>
</dbReference>
<dbReference type="AlphaFoldDB" id="A0A5B8SNJ7"/>
<feature type="binding site" evidence="12">
    <location>
        <begin position="29"/>
        <end position="36"/>
    </location>
    <ligand>
        <name>ATP</name>
        <dbReference type="ChEBI" id="CHEBI:30616"/>
    </ligand>
</feature>
<keyword evidence="4 11" id="KW-0378">Hydrolase</keyword>
<comment type="function">
    <text evidence="11">Rep helicase is a single-stranded DNA-dependent ATPase involved in DNA replication; it can initiate unwinding at a nick in the DNA. It binds to the single-stranded DNA and acts in a progressive fashion along the DNA in the 3' to 5' direction.</text>
</comment>
<organism evidence="16 17">
    <name type="scientific">Pistricoccus aurantiacus</name>
    <dbReference type="NCBI Taxonomy" id="1883414"/>
    <lineage>
        <taxon>Bacteria</taxon>
        <taxon>Pseudomonadati</taxon>
        <taxon>Pseudomonadota</taxon>
        <taxon>Gammaproteobacteria</taxon>
        <taxon>Oceanospirillales</taxon>
        <taxon>Halomonadaceae</taxon>
        <taxon>Pistricoccus</taxon>
    </lineage>
</organism>
<dbReference type="GO" id="GO:0006260">
    <property type="term" value="P:DNA replication"/>
    <property type="evidence" value="ECO:0007669"/>
    <property type="project" value="UniProtKB-UniRule"/>
</dbReference>